<accession>A0A511KQJ4</accession>
<dbReference type="Proteomes" id="UP000321518">
    <property type="component" value="Unassembled WGS sequence"/>
</dbReference>
<dbReference type="InterPro" id="IPR015943">
    <property type="entry name" value="WD40/YVTN_repeat-like_dom_sf"/>
</dbReference>
<evidence type="ECO:0000313" key="4">
    <source>
        <dbReference type="Proteomes" id="UP000321518"/>
    </source>
</evidence>
<protein>
    <submittedName>
        <fullName evidence="3">Muconate cycloisomerase</fullName>
    </submittedName>
</protein>
<dbReference type="GO" id="GO:0016853">
    <property type="term" value="F:isomerase activity"/>
    <property type="evidence" value="ECO:0007669"/>
    <property type="project" value="UniProtKB-KW"/>
</dbReference>
<organism evidence="3 4">
    <name type="scientific">Rhodotorula toruloides</name>
    <name type="common">Yeast</name>
    <name type="synonym">Rhodosporidium toruloides</name>
    <dbReference type="NCBI Taxonomy" id="5286"/>
    <lineage>
        <taxon>Eukaryota</taxon>
        <taxon>Fungi</taxon>
        <taxon>Dikarya</taxon>
        <taxon>Basidiomycota</taxon>
        <taxon>Pucciniomycotina</taxon>
        <taxon>Microbotryomycetes</taxon>
        <taxon>Sporidiobolales</taxon>
        <taxon>Sporidiobolaceae</taxon>
        <taxon>Rhodotorula</taxon>
    </lineage>
</organism>
<comment type="caution">
    <text evidence="3">The sequence shown here is derived from an EMBL/GenBank/DDBJ whole genome shotgun (WGS) entry which is preliminary data.</text>
</comment>
<dbReference type="SUPFAM" id="SSF75011">
    <property type="entry name" value="3-carboxy-cis,cis-mucoante lactonizing enzyme"/>
    <property type="match status" value="1"/>
</dbReference>
<proteinExistence type="inferred from homology"/>
<feature type="region of interest" description="Disordered" evidence="2">
    <location>
        <begin position="408"/>
        <end position="435"/>
    </location>
</feature>
<dbReference type="Pfam" id="PF10282">
    <property type="entry name" value="Lactonase"/>
    <property type="match status" value="1"/>
</dbReference>
<dbReference type="EMBL" id="BJWK01000019">
    <property type="protein sequence ID" value="GEM12185.1"/>
    <property type="molecule type" value="Genomic_DNA"/>
</dbReference>
<dbReference type="PANTHER" id="PTHR30344">
    <property type="entry name" value="6-PHOSPHOGLUCONOLACTONASE-RELATED"/>
    <property type="match status" value="1"/>
</dbReference>
<evidence type="ECO:0000256" key="1">
    <source>
        <dbReference type="ARBA" id="ARBA00005564"/>
    </source>
</evidence>
<reference evidence="3 4" key="1">
    <citation type="submission" date="2019-07" db="EMBL/GenBank/DDBJ databases">
        <title>Rhodotorula toruloides NBRC10032 genome sequencing.</title>
        <authorList>
            <person name="Shida Y."/>
            <person name="Takaku H."/>
            <person name="Ogasawara W."/>
            <person name="Mori K."/>
        </authorList>
    </citation>
    <scope>NUCLEOTIDE SEQUENCE [LARGE SCALE GENOMIC DNA]</scope>
    <source>
        <strain evidence="3 4">NBRC10032</strain>
    </source>
</reference>
<dbReference type="Gene3D" id="2.130.10.10">
    <property type="entry name" value="YVTN repeat-like/Quinoprotein amine dehydrogenase"/>
    <property type="match status" value="1"/>
</dbReference>
<gene>
    <name evidence="3" type="ORF">Rt10032_c19g6202</name>
</gene>
<keyword evidence="3" id="KW-0413">Isomerase</keyword>
<sequence>MAATCPVTPTSSLLADSFTPRLHYLLTGTFNTLFLYLLAFSPYASGGPTLTVHRRMRGEGPHQFIALNEERDRAYVTTWAQPPTLSSWEVLERGRGGVKKIDTVPISATGSYLTVSPSSLPFPPRVYQAGGPVLQTFSLSPSSRGFDTQLQEVIYLDGGEEELWSEKTDRTRVALRYGSHAVDIDPVRQRAYVPHVGRDSIFVYSFNQNGTLHHLAEVPTYGNHGNEGVRHSIPSRDGGRLYVVTEHTSYLDIYTTHSISPFLTHTTRHSVIPPSLDPSRHFYRGDTLRLSHDGRRLYVTTRGKTAQQKGWVSVWEIDEWGDVRGHEEKEPVEEKDGARYDALSRFEARNSGGKAHAIEVFPFHPSSAGQGHDYLVFTDDEAGHVSILEWRDEWCELREVAVVRLGEDAPEEGEGKGEVVEEERGTGASHAVWLS</sequence>
<dbReference type="PANTHER" id="PTHR30344:SF4">
    <property type="entry name" value="CYCLASE, PUTATIVE (AFU_ORTHOLOGUE AFUA_6G11580)-RELATED"/>
    <property type="match status" value="1"/>
</dbReference>
<evidence type="ECO:0000313" key="3">
    <source>
        <dbReference type="EMBL" id="GEM12185.1"/>
    </source>
</evidence>
<comment type="similarity">
    <text evidence="1">Belongs to the cycloisomerase 2 family.</text>
</comment>
<name>A0A511KQJ4_RHOTO</name>
<dbReference type="OrthoDB" id="1715191at2759"/>
<dbReference type="InterPro" id="IPR050282">
    <property type="entry name" value="Cycloisomerase_2"/>
</dbReference>
<dbReference type="InterPro" id="IPR019405">
    <property type="entry name" value="Lactonase_7-beta_prop"/>
</dbReference>
<evidence type="ECO:0000256" key="2">
    <source>
        <dbReference type="SAM" id="MobiDB-lite"/>
    </source>
</evidence>
<dbReference type="AlphaFoldDB" id="A0A511KQJ4"/>
<dbReference type="GO" id="GO:0017057">
    <property type="term" value="F:6-phosphogluconolactonase activity"/>
    <property type="evidence" value="ECO:0007669"/>
    <property type="project" value="TreeGrafter"/>
</dbReference>
<feature type="compositionally biased region" description="Basic and acidic residues" evidence="2">
    <location>
        <begin position="408"/>
        <end position="425"/>
    </location>
</feature>